<dbReference type="AlphaFoldDB" id="A0A0A9FQ33"/>
<dbReference type="SUPFAM" id="SSF53756">
    <property type="entry name" value="UDP-Glycosyltransferase/glycogen phosphorylase"/>
    <property type="match status" value="1"/>
</dbReference>
<keyword evidence="2 3" id="KW-0808">Transferase</keyword>
<evidence type="ECO:0000256" key="4">
    <source>
        <dbReference type="RuleBase" id="RU362057"/>
    </source>
</evidence>
<dbReference type="FunFam" id="3.40.50.2000:FF:000171">
    <property type="entry name" value="Glycosyltransferase"/>
    <property type="match status" value="1"/>
</dbReference>
<evidence type="ECO:0000256" key="1">
    <source>
        <dbReference type="ARBA" id="ARBA00009995"/>
    </source>
</evidence>
<keyword evidence="3" id="KW-0328">Glycosyltransferase</keyword>
<dbReference type="Gene3D" id="3.40.50.2000">
    <property type="entry name" value="Glycogen Phosphorylase B"/>
    <property type="match status" value="2"/>
</dbReference>
<proteinExistence type="inferred from homology"/>
<dbReference type="CDD" id="cd03784">
    <property type="entry name" value="GT1_Gtf-like"/>
    <property type="match status" value="1"/>
</dbReference>
<dbReference type="PANTHER" id="PTHR11926:SF1319">
    <property type="entry name" value="GLYCOSYLTRANSFERASE"/>
    <property type="match status" value="1"/>
</dbReference>
<dbReference type="Pfam" id="PF00201">
    <property type="entry name" value="UDPGT"/>
    <property type="match status" value="1"/>
</dbReference>
<reference evidence="5" key="1">
    <citation type="submission" date="2014-09" db="EMBL/GenBank/DDBJ databases">
        <authorList>
            <person name="Magalhaes I.L.F."/>
            <person name="Oliveira U."/>
            <person name="Santos F.R."/>
            <person name="Vidigal T.H.D.A."/>
            <person name="Brescovit A.D."/>
            <person name="Santos A.J."/>
        </authorList>
    </citation>
    <scope>NUCLEOTIDE SEQUENCE</scope>
    <source>
        <tissue evidence="5">Shoot tissue taken approximately 20 cm above the soil surface</tissue>
    </source>
</reference>
<dbReference type="GO" id="GO:0080043">
    <property type="term" value="F:quercetin 3-O-glucosyltransferase activity"/>
    <property type="evidence" value="ECO:0007669"/>
    <property type="project" value="TreeGrafter"/>
</dbReference>
<sequence length="454" mass="48130">MSPPPLPHFLLVSAPLQGHVNPLLVLGRRLAARGLLVTFSTVPHAGLKFRHGDGESIGVGRGTLRFEHLRGCGLWASEDPRYRDPSDGIRHLDDAASAALAGLIRRQADAGRAVSCVVANAFAPWALRVASGMGVPHAMLWTESCAVLALYYHHVHSLADFPPAEAGSNAPVAVPGLPQLAAGDLPGLIHAPEQFIWRQVLVADLRSLRETVSWVLVNTFDELEHAAVEAFSALLPILPVGPLFDPGSDGGHDCCMAWLDAQPPQSVVFVAFGSLMKISGDEMEELAAGLAATGRPFLWVVRDDNREVLPDDDGRLAAVTGSKGKVVAWCEQGLVLSHCAVGCFVTHCGWNSTTEALAAGVPVVAYPGWADQPTNAKFLTDVYGVGARLPRPMARETLRRCVEQVMSGPDAAAMRERAGKWKAEASAALAGGGSSDRGTHDFVDAVRSVGEGNN</sequence>
<evidence type="ECO:0000313" key="5">
    <source>
        <dbReference type="EMBL" id="JAE12416.1"/>
    </source>
</evidence>
<evidence type="ECO:0000256" key="3">
    <source>
        <dbReference type="RuleBase" id="RU003718"/>
    </source>
</evidence>
<dbReference type="InterPro" id="IPR002213">
    <property type="entry name" value="UDP_glucos_trans"/>
</dbReference>
<dbReference type="PANTHER" id="PTHR11926">
    <property type="entry name" value="GLUCOSYL/GLUCURONOSYL TRANSFERASES"/>
    <property type="match status" value="1"/>
</dbReference>
<organism evidence="5">
    <name type="scientific">Arundo donax</name>
    <name type="common">Giant reed</name>
    <name type="synonym">Donax arundinaceus</name>
    <dbReference type="NCBI Taxonomy" id="35708"/>
    <lineage>
        <taxon>Eukaryota</taxon>
        <taxon>Viridiplantae</taxon>
        <taxon>Streptophyta</taxon>
        <taxon>Embryophyta</taxon>
        <taxon>Tracheophyta</taxon>
        <taxon>Spermatophyta</taxon>
        <taxon>Magnoliopsida</taxon>
        <taxon>Liliopsida</taxon>
        <taxon>Poales</taxon>
        <taxon>Poaceae</taxon>
        <taxon>PACMAD clade</taxon>
        <taxon>Arundinoideae</taxon>
        <taxon>Arundineae</taxon>
        <taxon>Arundo</taxon>
    </lineage>
</organism>
<comment type="similarity">
    <text evidence="1 3">Belongs to the UDP-glycosyltransferase family.</text>
</comment>
<evidence type="ECO:0000256" key="2">
    <source>
        <dbReference type="ARBA" id="ARBA00022679"/>
    </source>
</evidence>
<name>A0A0A9FQ33_ARUDO</name>
<dbReference type="EC" id="2.4.1.-" evidence="4"/>
<dbReference type="EMBL" id="GBRH01185480">
    <property type="protein sequence ID" value="JAE12416.1"/>
    <property type="molecule type" value="Transcribed_RNA"/>
</dbReference>
<accession>A0A0A9FQ33</accession>
<reference evidence="5" key="2">
    <citation type="journal article" date="2015" name="Data Brief">
        <title>Shoot transcriptome of the giant reed, Arundo donax.</title>
        <authorList>
            <person name="Barrero R.A."/>
            <person name="Guerrero F.D."/>
            <person name="Moolhuijzen P."/>
            <person name="Goolsby J.A."/>
            <person name="Tidwell J."/>
            <person name="Bellgard S.E."/>
            <person name="Bellgard M.I."/>
        </authorList>
    </citation>
    <scope>NUCLEOTIDE SEQUENCE</scope>
    <source>
        <tissue evidence="5">Shoot tissue taken approximately 20 cm above the soil surface</tissue>
    </source>
</reference>
<dbReference type="PROSITE" id="PS00375">
    <property type="entry name" value="UDPGT"/>
    <property type="match status" value="1"/>
</dbReference>
<dbReference type="GO" id="GO:0080044">
    <property type="term" value="F:quercetin 7-O-glucosyltransferase activity"/>
    <property type="evidence" value="ECO:0007669"/>
    <property type="project" value="TreeGrafter"/>
</dbReference>
<protein>
    <recommendedName>
        <fullName evidence="4">Glycosyltransferase</fullName>
        <ecNumber evidence="4">2.4.1.-</ecNumber>
    </recommendedName>
</protein>
<dbReference type="InterPro" id="IPR035595">
    <property type="entry name" value="UDP_glycos_trans_CS"/>
</dbReference>